<dbReference type="GO" id="GO:0005886">
    <property type="term" value="C:plasma membrane"/>
    <property type="evidence" value="ECO:0007669"/>
    <property type="project" value="TreeGrafter"/>
</dbReference>
<dbReference type="InterPro" id="IPR013098">
    <property type="entry name" value="Ig_I-set"/>
</dbReference>
<keyword evidence="1" id="KW-0732">Signal</keyword>
<dbReference type="SUPFAM" id="SSF48726">
    <property type="entry name" value="Immunoglobulin"/>
    <property type="match status" value="2"/>
</dbReference>
<feature type="non-terminal residue" evidence="5">
    <location>
        <position position="159"/>
    </location>
</feature>
<dbReference type="Pfam" id="PF07679">
    <property type="entry name" value="I-set"/>
    <property type="match status" value="1"/>
</dbReference>
<dbReference type="STRING" id="299467.A0A443RWX2"/>
<feature type="domain" description="Ig-like" evidence="4">
    <location>
        <begin position="91"/>
        <end position="159"/>
    </location>
</feature>
<evidence type="ECO:0000256" key="2">
    <source>
        <dbReference type="ARBA" id="ARBA00023157"/>
    </source>
</evidence>
<evidence type="ECO:0000256" key="1">
    <source>
        <dbReference type="ARBA" id="ARBA00022729"/>
    </source>
</evidence>
<dbReference type="SMART" id="SM00409">
    <property type="entry name" value="IG"/>
    <property type="match status" value="2"/>
</dbReference>
<proteinExistence type="predicted"/>
<dbReference type="InterPro" id="IPR013783">
    <property type="entry name" value="Ig-like_fold"/>
</dbReference>
<keyword evidence="3" id="KW-0393">Immunoglobulin domain</keyword>
<dbReference type="GO" id="GO:0007156">
    <property type="term" value="P:homophilic cell adhesion via plasma membrane adhesion molecules"/>
    <property type="evidence" value="ECO:0007669"/>
    <property type="project" value="TreeGrafter"/>
</dbReference>
<evidence type="ECO:0000256" key="3">
    <source>
        <dbReference type="ARBA" id="ARBA00023319"/>
    </source>
</evidence>
<dbReference type="GO" id="GO:0008046">
    <property type="term" value="F:axon guidance receptor activity"/>
    <property type="evidence" value="ECO:0007669"/>
    <property type="project" value="TreeGrafter"/>
</dbReference>
<dbReference type="InterPro" id="IPR050958">
    <property type="entry name" value="Cell_Adh-Cytoskel_Orgn"/>
</dbReference>
<feature type="domain" description="Ig-like" evidence="4">
    <location>
        <begin position="3"/>
        <end position="85"/>
    </location>
</feature>
<dbReference type="OrthoDB" id="6412111at2759"/>
<dbReference type="Pfam" id="PF13927">
    <property type="entry name" value="Ig_3"/>
    <property type="match status" value="1"/>
</dbReference>
<dbReference type="AlphaFoldDB" id="A0A443RWX2"/>
<dbReference type="GO" id="GO:0030424">
    <property type="term" value="C:axon"/>
    <property type="evidence" value="ECO:0007669"/>
    <property type="project" value="TreeGrafter"/>
</dbReference>
<dbReference type="EMBL" id="NCKV01021851">
    <property type="protein sequence ID" value="RWS19891.1"/>
    <property type="molecule type" value="Genomic_DNA"/>
</dbReference>
<evidence type="ECO:0000313" key="5">
    <source>
        <dbReference type="EMBL" id="RWS19891.1"/>
    </source>
</evidence>
<evidence type="ECO:0000313" key="6">
    <source>
        <dbReference type="Proteomes" id="UP000288716"/>
    </source>
</evidence>
<dbReference type="Proteomes" id="UP000288716">
    <property type="component" value="Unassembled WGS sequence"/>
</dbReference>
<dbReference type="PANTHER" id="PTHR45080">
    <property type="entry name" value="CONTACTIN 5"/>
    <property type="match status" value="1"/>
</dbReference>
<reference evidence="5 6" key="1">
    <citation type="journal article" date="2018" name="Gigascience">
        <title>Genomes of trombidid mites reveal novel predicted allergens and laterally-transferred genes associated with secondary metabolism.</title>
        <authorList>
            <person name="Dong X."/>
            <person name="Chaisiri K."/>
            <person name="Xia D."/>
            <person name="Armstrong S.D."/>
            <person name="Fang Y."/>
            <person name="Donnelly M.J."/>
            <person name="Kadowaki T."/>
            <person name="McGarry J.W."/>
            <person name="Darby A.C."/>
            <person name="Makepeace B.L."/>
        </authorList>
    </citation>
    <scope>NUCLEOTIDE SEQUENCE [LARGE SCALE GENOMIC DNA]</scope>
    <source>
        <strain evidence="5">UoL-UT</strain>
    </source>
</reference>
<name>A0A443RWX2_9ACAR</name>
<sequence>MIPMVQSMTENEGKPTRIMCSAYGDQPMTFEWKKDGEIVFDRMHLKVTTNKDDSFLRFERLQLSDSGNYTCIVKNTYGQRSQSFSLVVKAPVKWVNEPKNVQFKTGEIGYLECVAVGSPSPSITWKGKDNRTLSNTERFEFGDVSVKDAGLYECIADNG</sequence>
<protein>
    <submittedName>
        <fullName evidence="5">Down syndrome cell adhesion molecule-like protein</fullName>
    </submittedName>
</protein>
<dbReference type="InterPro" id="IPR007110">
    <property type="entry name" value="Ig-like_dom"/>
</dbReference>
<dbReference type="Gene3D" id="2.60.40.10">
    <property type="entry name" value="Immunoglobulins"/>
    <property type="match status" value="2"/>
</dbReference>
<dbReference type="InterPro" id="IPR036179">
    <property type="entry name" value="Ig-like_dom_sf"/>
</dbReference>
<keyword evidence="6" id="KW-1185">Reference proteome</keyword>
<organism evidence="5 6">
    <name type="scientific">Leptotrombidium deliense</name>
    <dbReference type="NCBI Taxonomy" id="299467"/>
    <lineage>
        <taxon>Eukaryota</taxon>
        <taxon>Metazoa</taxon>
        <taxon>Ecdysozoa</taxon>
        <taxon>Arthropoda</taxon>
        <taxon>Chelicerata</taxon>
        <taxon>Arachnida</taxon>
        <taxon>Acari</taxon>
        <taxon>Acariformes</taxon>
        <taxon>Trombidiformes</taxon>
        <taxon>Prostigmata</taxon>
        <taxon>Anystina</taxon>
        <taxon>Parasitengona</taxon>
        <taxon>Trombiculoidea</taxon>
        <taxon>Trombiculidae</taxon>
        <taxon>Leptotrombidium</taxon>
    </lineage>
</organism>
<comment type="caution">
    <text evidence="5">The sequence shown here is derived from an EMBL/GenBank/DDBJ whole genome shotgun (WGS) entry which is preliminary data.</text>
</comment>
<dbReference type="FunFam" id="2.60.40.10:FF:000333">
    <property type="entry name" value="Down syndrome cell adhesion molecule"/>
    <property type="match status" value="1"/>
</dbReference>
<dbReference type="GO" id="GO:0043025">
    <property type="term" value="C:neuronal cell body"/>
    <property type="evidence" value="ECO:0007669"/>
    <property type="project" value="TreeGrafter"/>
</dbReference>
<gene>
    <name evidence="5" type="ORF">B4U80_07961</name>
</gene>
<evidence type="ECO:0000259" key="4">
    <source>
        <dbReference type="PROSITE" id="PS50835"/>
    </source>
</evidence>
<dbReference type="GO" id="GO:0050808">
    <property type="term" value="P:synapse organization"/>
    <property type="evidence" value="ECO:0007669"/>
    <property type="project" value="TreeGrafter"/>
</dbReference>
<dbReference type="SMART" id="SM00408">
    <property type="entry name" value="IGc2"/>
    <property type="match status" value="2"/>
</dbReference>
<dbReference type="VEuPathDB" id="VectorBase:LDEU012149"/>
<dbReference type="InterPro" id="IPR003599">
    <property type="entry name" value="Ig_sub"/>
</dbReference>
<dbReference type="PROSITE" id="PS50835">
    <property type="entry name" value="IG_LIKE"/>
    <property type="match status" value="2"/>
</dbReference>
<dbReference type="PANTHER" id="PTHR45080:SF8">
    <property type="entry name" value="IG-LIKE DOMAIN-CONTAINING PROTEIN"/>
    <property type="match status" value="1"/>
</dbReference>
<dbReference type="InterPro" id="IPR003598">
    <property type="entry name" value="Ig_sub2"/>
</dbReference>
<keyword evidence="2" id="KW-1015">Disulfide bond</keyword>
<accession>A0A443RWX2</accession>